<evidence type="ECO:0000256" key="4">
    <source>
        <dbReference type="ARBA" id="ARBA00005139"/>
    </source>
</evidence>
<comment type="similarity">
    <text evidence="5 16">Belongs to the aspartokinase family.</text>
</comment>
<dbReference type="InterPro" id="IPR045865">
    <property type="entry name" value="ACT-like_dom_sf"/>
</dbReference>
<dbReference type="SUPFAM" id="SSF55021">
    <property type="entry name" value="ACT-like"/>
    <property type="match status" value="1"/>
</dbReference>
<evidence type="ECO:0000256" key="7">
    <source>
        <dbReference type="ARBA" id="ARBA00016273"/>
    </source>
</evidence>
<evidence type="ECO:0000256" key="15">
    <source>
        <dbReference type="ARBA" id="ARBA00047872"/>
    </source>
</evidence>
<comment type="caution">
    <text evidence="19">The sequence shown here is derived from an EMBL/GenBank/DDBJ whole genome shotgun (WGS) entry which is preliminary data.</text>
</comment>
<evidence type="ECO:0000256" key="3">
    <source>
        <dbReference type="ARBA" id="ARBA00004986"/>
    </source>
</evidence>
<dbReference type="Proteomes" id="UP001501116">
    <property type="component" value="Unassembled WGS sequence"/>
</dbReference>
<dbReference type="NCBIfam" id="TIGR00657">
    <property type="entry name" value="asp_kinases"/>
    <property type="match status" value="1"/>
</dbReference>
<evidence type="ECO:0000313" key="20">
    <source>
        <dbReference type="Proteomes" id="UP001501116"/>
    </source>
</evidence>
<dbReference type="InterPro" id="IPR018042">
    <property type="entry name" value="Aspartate_kinase_CS"/>
</dbReference>
<evidence type="ECO:0000256" key="13">
    <source>
        <dbReference type="ARBA" id="ARBA00022915"/>
    </source>
</evidence>
<dbReference type="PROSITE" id="PS00324">
    <property type="entry name" value="ASPARTOKINASE"/>
    <property type="match status" value="1"/>
</dbReference>
<evidence type="ECO:0000256" key="11">
    <source>
        <dbReference type="ARBA" id="ARBA00022777"/>
    </source>
</evidence>
<evidence type="ECO:0000256" key="2">
    <source>
        <dbReference type="ARBA" id="ARBA00004766"/>
    </source>
</evidence>
<comment type="function">
    <text evidence="1">Catalyzes the phosphorylation of the beta-carboxyl group of aspartic acid with ATP to yield 4-phospho-L-aspartate, which is involved in the branched biosynthetic pathway leading to the biosynthesis of amino acids lysine, threonine, isoleucine and methionine.</text>
</comment>
<sequence length="428" mass="44369">MNNSCEVPETVSPDPRTSIRLGGAAPSGLVVRKYGGSSLATPELVRAVATKIATAAERGQQVVVVVSAMGATTDDLVTLAGKVAIRPDPRELDQLMATGEQASAAVLALALQRRGVKAVSLSGDQAGVVVDGPAGDAVIAHVDASRIFDRLREAQVVVVAGFQGRDRDGELRTLGRGGSDTTAVALAAALGVSCEIYTDVKGVHTADPRIVRDSTPLPSVSYRAMTELAGNGARVLHPRSVALAERRAVPLLVTHSAGEGAGTTVEDAPPLEAGPEVVGIAHERQVRLVRLTCGDVPRGRCARALVELIGLGLRPDVLTWHAPGDLRFTARGQAASADVVREVAERLGARCEIDDGFGSISVVGVALLDDPRYLIGLLRAAAEPDAAVPAMATSPSRLTAVVPARRIEAAVGALHRAFGLHQPQGARR</sequence>
<keyword evidence="8 17" id="KW-0028">Amino-acid biosynthesis</keyword>
<dbReference type="PANTHER" id="PTHR21499">
    <property type="entry name" value="ASPARTATE KINASE"/>
    <property type="match status" value="1"/>
</dbReference>
<evidence type="ECO:0000313" key="19">
    <source>
        <dbReference type="EMBL" id="GAA1964380.1"/>
    </source>
</evidence>
<evidence type="ECO:0000256" key="6">
    <source>
        <dbReference type="ARBA" id="ARBA00013059"/>
    </source>
</evidence>
<dbReference type="Gene3D" id="3.30.2130.10">
    <property type="entry name" value="VC0802-like"/>
    <property type="match status" value="1"/>
</dbReference>
<dbReference type="InterPro" id="IPR005260">
    <property type="entry name" value="Asp_kin_monofn"/>
</dbReference>
<keyword evidence="10" id="KW-0547">Nucleotide-binding</keyword>
<dbReference type="EMBL" id="BAAANN010000015">
    <property type="protein sequence ID" value="GAA1964380.1"/>
    <property type="molecule type" value="Genomic_DNA"/>
</dbReference>
<dbReference type="PANTHER" id="PTHR21499:SF3">
    <property type="entry name" value="ASPARTOKINASE"/>
    <property type="match status" value="1"/>
</dbReference>
<dbReference type="SUPFAM" id="SSF53633">
    <property type="entry name" value="Carbamate kinase-like"/>
    <property type="match status" value="1"/>
</dbReference>
<dbReference type="InterPro" id="IPR001048">
    <property type="entry name" value="Asp/Glu/Uridylate_kinase"/>
</dbReference>
<keyword evidence="13" id="KW-0220">Diaminopimelate biosynthesis</keyword>
<evidence type="ECO:0000256" key="1">
    <source>
        <dbReference type="ARBA" id="ARBA00002843"/>
    </source>
</evidence>
<comment type="catalytic activity">
    <reaction evidence="15 16">
        <text>L-aspartate + ATP = 4-phospho-L-aspartate + ADP</text>
        <dbReference type="Rhea" id="RHEA:23776"/>
        <dbReference type="ChEBI" id="CHEBI:29991"/>
        <dbReference type="ChEBI" id="CHEBI:30616"/>
        <dbReference type="ChEBI" id="CHEBI:57535"/>
        <dbReference type="ChEBI" id="CHEBI:456216"/>
        <dbReference type="EC" id="2.7.2.4"/>
    </reaction>
</comment>
<keyword evidence="20" id="KW-1185">Reference proteome</keyword>
<keyword evidence="11 16" id="KW-0418">Kinase</keyword>
<organism evidence="19 20">
    <name type="scientific">Amycolatopsis minnesotensis</name>
    <dbReference type="NCBI Taxonomy" id="337894"/>
    <lineage>
        <taxon>Bacteria</taxon>
        <taxon>Bacillati</taxon>
        <taxon>Actinomycetota</taxon>
        <taxon>Actinomycetes</taxon>
        <taxon>Pseudonocardiales</taxon>
        <taxon>Pseudonocardiaceae</taxon>
        <taxon>Amycolatopsis</taxon>
    </lineage>
</organism>
<keyword evidence="14" id="KW-0457">Lysine biosynthesis</keyword>
<protein>
    <recommendedName>
        <fullName evidence="7 16">Aspartokinase</fullName>
        <ecNumber evidence="6 16">2.7.2.4</ecNumber>
    </recommendedName>
</protein>
<name>A0ABN2R6E1_9PSEU</name>
<dbReference type="InterPro" id="IPR001341">
    <property type="entry name" value="Asp_kinase"/>
</dbReference>
<dbReference type="Pfam" id="PF00696">
    <property type="entry name" value="AA_kinase"/>
    <property type="match status" value="1"/>
</dbReference>
<dbReference type="EC" id="2.7.2.4" evidence="6 16"/>
<evidence type="ECO:0000256" key="16">
    <source>
        <dbReference type="RuleBase" id="RU003448"/>
    </source>
</evidence>
<gene>
    <name evidence="19" type="ORF">GCM10009754_40220</name>
</gene>
<dbReference type="Gene3D" id="3.40.1160.10">
    <property type="entry name" value="Acetylglutamate kinase-like"/>
    <property type="match status" value="1"/>
</dbReference>
<evidence type="ECO:0000259" key="18">
    <source>
        <dbReference type="Pfam" id="PF00696"/>
    </source>
</evidence>
<keyword evidence="12" id="KW-0067">ATP-binding</keyword>
<dbReference type="InterPro" id="IPR036393">
    <property type="entry name" value="AceGlu_kinase-like_sf"/>
</dbReference>
<keyword evidence="9 16" id="KW-0808">Transferase</keyword>
<evidence type="ECO:0000256" key="9">
    <source>
        <dbReference type="ARBA" id="ARBA00022679"/>
    </source>
</evidence>
<proteinExistence type="inferred from homology"/>
<comment type="pathway">
    <text evidence="4 17">Amino-acid biosynthesis; L-threonine biosynthesis; L-threonine from L-aspartate: step 1/5.</text>
</comment>
<evidence type="ECO:0000256" key="12">
    <source>
        <dbReference type="ARBA" id="ARBA00022840"/>
    </source>
</evidence>
<dbReference type="PIRSF" id="PIRSF000726">
    <property type="entry name" value="Asp_kin"/>
    <property type="match status" value="1"/>
</dbReference>
<comment type="pathway">
    <text evidence="2 17">Amino-acid biosynthesis; L-lysine biosynthesis via DAP pathway; (S)-tetrahydrodipicolinate from L-aspartate: step 1/4.</text>
</comment>
<evidence type="ECO:0000256" key="5">
    <source>
        <dbReference type="ARBA" id="ARBA00010122"/>
    </source>
</evidence>
<evidence type="ECO:0000256" key="17">
    <source>
        <dbReference type="RuleBase" id="RU004249"/>
    </source>
</evidence>
<dbReference type="GO" id="GO:0016301">
    <property type="term" value="F:kinase activity"/>
    <property type="evidence" value="ECO:0007669"/>
    <property type="project" value="UniProtKB-KW"/>
</dbReference>
<accession>A0ABN2R6E1</accession>
<evidence type="ECO:0000256" key="14">
    <source>
        <dbReference type="ARBA" id="ARBA00023154"/>
    </source>
</evidence>
<evidence type="ECO:0000256" key="8">
    <source>
        <dbReference type="ARBA" id="ARBA00022605"/>
    </source>
</evidence>
<comment type="pathway">
    <text evidence="3 17">Amino-acid biosynthesis; L-methionine biosynthesis via de novo pathway; L-homoserine from L-aspartate: step 1/3.</text>
</comment>
<reference evidence="19 20" key="1">
    <citation type="journal article" date="2019" name="Int. J. Syst. Evol. Microbiol.">
        <title>The Global Catalogue of Microorganisms (GCM) 10K type strain sequencing project: providing services to taxonomists for standard genome sequencing and annotation.</title>
        <authorList>
            <consortium name="The Broad Institute Genomics Platform"/>
            <consortium name="The Broad Institute Genome Sequencing Center for Infectious Disease"/>
            <person name="Wu L."/>
            <person name="Ma J."/>
        </authorList>
    </citation>
    <scope>NUCLEOTIDE SEQUENCE [LARGE SCALE GENOMIC DNA]</scope>
    <source>
        <strain evidence="19 20">JCM 14545</strain>
    </source>
</reference>
<feature type="domain" description="Aspartate/glutamate/uridylate kinase" evidence="18">
    <location>
        <begin position="29"/>
        <end position="254"/>
    </location>
</feature>
<evidence type="ECO:0000256" key="10">
    <source>
        <dbReference type="ARBA" id="ARBA00022741"/>
    </source>
</evidence>
<dbReference type="RefSeq" id="WP_344420680.1">
    <property type="nucleotide sequence ID" value="NZ_BAAANN010000015.1"/>
</dbReference>